<dbReference type="AlphaFoldDB" id="A0A1J3ETK3"/>
<name>A0A1J3ETK3_NOCCA</name>
<keyword evidence="2" id="KW-0732">Signal</keyword>
<proteinExistence type="predicted"/>
<gene>
    <name evidence="3" type="ORF">LC_TR17611_c0_g1_i1_g.60102</name>
</gene>
<keyword evidence="1" id="KW-0812">Transmembrane</keyword>
<evidence type="ECO:0000256" key="1">
    <source>
        <dbReference type="SAM" id="Phobius"/>
    </source>
</evidence>
<feature type="chain" id="PRO_5009621035" evidence="2">
    <location>
        <begin position="22"/>
        <end position="139"/>
    </location>
</feature>
<evidence type="ECO:0000256" key="2">
    <source>
        <dbReference type="SAM" id="SignalP"/>
    </source>
</evidence>
<keyword evidence="1" id="KW-1133">Transmembrane helix</keyword>
<evidence type="ECO:0000313" key="3">
    <source>
        <dbReference type="EMBL" id="JAU35362.1"/>
    </source>
</evidence>
<keyword evidence="1" id="KW-0472">Membrane</keyword>
<feature type="signal peptide" evidence="2">
    <location>
        <begin position="1"/>
        <end position="21"/>
    </location>
</feature>
<organism evidence="3">
    <name type="scientific">Noccaea caerulescens</name>
    <name type="common">Alpine penny-cress</name>
    <name type="synonym">Thlaspi caerulescens</name>
    <dbReference type="NCBI Taxonomy" id="107243"/>
    <lineage>
        <taxon>Eukaryota</taxon>
        <taxon>Viridiplantae</taxon>
        <taxon>Streptophyta</taxon>
        <taxon>Embryophyta</taxon>
        <taxon>Tracheophyta</taxon>
        <taxon>Spermatophyta</taxon>
        <taxon>Magnoliopsida</taxon>
        <taxon>eudicotyledons</taxon>
        <taxon>Gunneridae</taxon>
        <taxon>Pentapetalae</taxon>
        <taxon>rosids</taxon>
        <taxon>malvids</taxon>
        <taxon>Brassicales</taxon>
        <taxon>Brassicaceae</taxon>
        <taxon>Coluteocarpeae</taxon>
        <taxon>Noccaea</taxon>
    </lineage>
</organism>
<dbReference type="EMBL" id="GEVK01017470">
    <property type="protein sequence ID" value="JAU35362.1"/>
    <property type="molecule type" value="Transcribed_RNA"/>
</dbReference>
<sequence>MSRVFLLFIFSLSVLVGSINGQCGSTPTTTNWRDEMERSEESQSRMGRIGLECEGYTGGSGSVSPAYIVLDLFVLLCIIGGVGTGIWCVCVQRQKAINAANLSHVSGQVVGASQVAHGIDLKSYPQTKTVQKGDPNYQV</sequence>
<accession>A0A1J3ETK3</accession>
<feature type="transmembrane region" description="Helical" evidence="1">
    <location>
        <begin position="66"/>
        <end position="89"/>
    </location>
</feature>
<protein>
    <submittedName>
        <fullName evidence="3">Uncharacterized protein</fullName>
    </submittedName>
</protein>
<reference evidence="3" key="1">
    <citation type="submission" date="2016-07" db="EMBL/GenBank/DDBJ databases">
        <title>De novo transcriptome assembly of four accessions of the metal hyperaccumulator plant Noccaea caerulescens.</title>
        <authorList>
            <person name="Blande D."/>
            <person name="Halimaa P."/>
            <person name="Tervahauta A.I."/>
            <person name="Aarts M.G."/>
            <person name="Karenlampi S.O."/>
        </authorList>
    </citation>
    <scope>NUCLEOTIDE SEQUENCE</scope>
</reference>